<sequence length="121" mass="14460">MGMFDTLEIKYTLPWPEVQDSTEWQSKDTPTQNLDNYELREDGTLWHEAYDERWVATDDPLFGGHYEKTNKRWEQDKDALDGETIDCHHSVDGTWYTVRFWFRHDVVADAVFQRSELDKPD</sequence>
<protein>
    <submittedName>
        <fullName evidence="1">Uncharacterized protein</fullName>
    </submittedName>
</protein>
<proteinExistence type="predicted"/>
<accession>A0A0F9QDI3</accession>
<comment type="caution">
    <text evidence="1">The sequence shown here is derived from an EMBL/GenBank/DDBJ whole genome shotgun (WGS) entry which is preliminary data.</text>
</comment>
<evidence type="ECO:0000313" key="1">
    <source>
        <dbReference type="EMBL" id="KKN11261.1"/>
    </source>
</evidence>
<dbReference type="AlphaFoldDB" id="A0A0F9QDI3"/>
<dbReference type="EMBL" id="LAZR01004154">
    <property type="protein sequence ID" value="KKN11261.1"/>
    <property type="molecule type" value="Genomic_DNA"/>
</dbReference>
<gene>
    <name evidence="1" type="ORF">LCGC14_1028180</name>
</gene>
<reference evidence="1" key="1">
    <citation type="journal article" date="2015" name="Nature">
        <title>Complex archaea that bridge the gap between prokaryotes and eukaryotes.</title>
        <authorList>
            <person name="Spang A."/>
            <person name="Saw J.H."/>
            <person name="Jorgensen S.L."/>
            <person name="Zaremba-Niedzwiedzka K."/>
            <person name="Martijn J."/>
            <person name="Lind A.E."/>
            <person name="van Eijk R."/>
            <person name="Schleper C."/>
            <person name="Guy L."/>
            <person name="Ettema T.J."/>
        </authorList>
    </citation>
    <scope>NUCLEOTIDE SEQUENCE</scope>
</reference>
<name>A0A0F9QDI3_9ZZZZ</name>
<organism evidence="1">
    <name type="scientific">marine sediment metagenome</name>
    <dbReference type="NCBI Taxonomy" id="412755"/>
    <lineage>
        <taxon>unclassified sequences</taxon>
        <taxon>metagenomes</taxon>
        <taxon>ecological metagenomes</taxon>
    </lineage>
</organism>